<dbReference type="Proteomes" id="UP001162131">
    <property type="component" value="Unassembled WGS sequence"/>
</dbReference>
<gene>
    <name evidence="3" type="ORF">BSTOLATCC_MIC34188</name>
</gene>
<reference evidence="3" key="1">
    <citation type="submission" date="2021-09" db="EMBL/GenBank/DDBJ databases">
        <authorList>
            <consortium name="AG Swart"/>
            <person name="Singh M."/>
            <person name="Singh A."/>
            <person name="Seah K."/>
            <person name="Emmerich C."/>
        </authorList>
    </citation>
    <scope>NUCLEOTIDE SEQUENCE</scope>
    <source>
        <strain evidence="3">ATCC30299</strain>
    </source>
</reference>
<evidence type="ECO:0000313" key="3">
    <source>
        <dbReference type="EMBL" id="CAG9323539.1"/>
    </source>
</evidence>
<protein>
    <submittedName>
        <fullName evidence="3">Uncharacterized protein</fullName>
    </submittedName>
</protein>
<evidence type="ECO:0000313" key="4">
    <source>
        <dbReference type="Proteomes" id="UP001162131"/>
    </source>
</evidence>
<keyword evidence="2" id="KW-0732">Signal</keyword>
<keyword evidence="1" id="KW-0175">Coiled coil</keyword>
<feature type="coiled-coil region" evidence="1">
    <location>
        <begin position="224"/>
        <end position="258"/>
    </location>
</feature>
<feature type="chain" id="PRO_5043818367" evidence="2">
    <location>
        <begin position="24"/>
        <end position="298"/>
    </location>
</feature>
<feature type="signal peptide" evidence="2">
    <location>
        <begin position="1"/>
        <end position="23"/>
    </location>
</feature>
<name>A0AAU9JGM1_9CILI</name>
<keyword evidence="4" id="KW-1185">Reference proteome</keyword>
<dbReference type="AlphaFoldDB" id="A0AAU9JGM1"/>
<evidence type="ECO:0000256" key="2">
    <source>
        <dbReference type="SAM" id="SignalP"/>
    </source>
</evidence>
<accession>A0AAU9JGM1</accession>
<dbReference type="EMBL" id="CAJZBQ010000034">
    <property type="protein sequence ID" value="CAG9323539.1"/>
    <property type="molecule type" value="Genomic_DNA"/>
</dbReference>
<organism evidence="3 4">
    <name type="scientific">Blepharisma stoltei</name>
    <dbReference type="NCBI Taxonomy" id="1481888"/>
    <lineage>
        <taxon>Eukaryota</taxon>
        <taxon>Sar</taxon>
        <taxon>Alveolata</taxon>
        <taxon>Ciliophora</taxon>
        <taxon>Postciliodesmatophora</taxon>
        <taxon>Heterotrichea</taxon>
        <taxon>Heterotrichida</taxon>
        <taxon>Blepharismidae</taxon>
        <taxon>Blepharisma</taxon>
    </lineage>
</organism>
<proteinExistence type="predicted"/>
<comment type="caution">
    <text evidence="3">The sequence shown here is derived from an EMBL/GenBank/DDBJ whole genome shotgun (WGS) entry which is preliminary data.</text>
</comment>
<evidence type="ECO:0000256" key="1">
    <source>
        <dbReference type="SAM" id="Coils"/>
    </source>
</evidence>
<sequence>MKTQLKIFLAIWTLSFTIRSINKEIYPSINLEAKALEEEASKVHKKRPAESLIGNNQAVSDLGKRSSECSQQLHTYESEVFNLDTKISDLQAKILSLKSNKENQDKLLNKSINEITAKVTFLKNSHESNSYNHKQTIANFKETLKYIDECLNYISNSSINSSADIENLDILIANLNYLKINIEENITKEYSQSQDDREKKEIIEKLKASLNSISHRDVEIEERKATMNQKFEESLEAMKKLQDQSQSLRETLLSEKEICNKLKDQQLSKIDEKDITINIYYAYPSVFDDSEDVVLPVK</sequence>